<evidence type="ECO:0000313" key="1">
    <source>
        <dbReference type="EMBL" id="ABC32432.1"/>
    </source>
</evidence>
<sequence>MRPMIVVEVVFLSPKLKLLSWEWKSQPLEPDWIPQSL</sequence>
<proteinExistence type="predicted"/>
<gene>
    <name evidence="1" type="ordered locus">HCH_05782</name>
</gene>
<dbReference type="Proteomes" id="UP000000238">
    <property type="component" value="Chromosome"/>
</dbReference>
<evidence type="ECO:0000313" key="2">
    <source>
        <dbReference type="Proteomes" id="UP000000238"/>
    </source>
</evidence>
<dbReference type="KEGG" id="hch:HCH_05782"/>
<reference evidence="1 2" key="1">
    <citation type="journal article" date="2005" name="Nucleic Acids Res.">
        <title>Genomic blueprint of Hahella chejuensis, a marine microbe producing an algicidal agent.</title>
        <authorList>
            <person name="Jeong H."/>
            <person name="Yim J.H."/>
            <person name="Lee C."/>
            <person name="Choi S.-H."/>
            <person name="Park Y.K."/>
            <person name="Yoon S.H."/>
            <person name="Hur C.-G."/>
            <person name="Kang H.-Y."/>
            <person name="Kim D."/>
            <person name="Lee H.H."/>
            <person name="Park K.H."/>
            <person name="Park S.-H."/>
            <person name="Park H.-S."/>
            <person name="Lee H.K."/>
            <person name="Oh T.K."/>
            <person name="Kim J.F."/>
        </authorList>
    </citation>
    <scope>NUCLEOTIDE SEQUENCE [LARGE SCALE GENOMIC DNA]</scope>
    <source>
        <strain evidence="1 2">KCTC 2396</strain>
    </source>
</reference>
<dbReference type="HOGENOM" id="CLU_3344316_0_0_6"/>
<organism evidence="1 2">
    <name type="scientific">Hahella chejuensis (strain KCTC 2396)</name>
    <dbReference type="NCBI Taxonomy" id="349521"/>
    <lineage>
        <taxon>Bacteria</taxon>
        <taxon>Pseudomonadati</taxon>
        <taxon>Pseudomonadota</taxon>
        <taxon>Gammaproteobacteria</taxon>
        <taxon>Oceanospirillales</taxon>
        <taxon>Hahellaceae</taxon>
        <taxon>Hahella</taxon>
    </lineage>
</organism>
<keyword evidence="2" id="KW-1185">Reference proteome</keyword>
<accession>Q2SA92</accession>
<dbReference type="EMBL" id="CP000155">
    <property type="protein sequence ID" value="ABC32432.1"/>
    <property type="molecule type" value="Genomic_DNA"/>
</dbReference>
<protein>
    <submittedName>
        <fullName evidence="1">Uncharacterized protein</fullName>
    </submittedName>
</protein>
<name>Q2SA92_HAHCH</name>
<dbReference type="AlphaFoldDB" id="Q2SA92"/>